<dbReference type="GO" id="GO:0005789">
    <property type="term" value="C:endoplasmic reticulum membrane"/>
    <property type="evidence" value="ECO:0007669"/>
    <property type="project" value="UniProtKB-SubCell"/>
</dbReference>
<feature type="transmembrane region" description="Helical" evidence="11">
    <location>
        <begin position="12"/>
        <end position="33"/>
    </location>
</feature>
<reference evidence="13" key="1">
    <citation type="submission" date="2016-11" db="UniProtKB">
        <authorList>
            <consortium name="WormBaseParasite"/>
        </authorList>
    </citation>
    <scope>IDENTIFICATION</scope>
</reference>
<comment type="catalytic activity">
    <reaction evidence="10">
        <text>an alpha-D-Man-(1-&gt;2)-alpha-D-Man-(1-&gt;2)-alpha-D-Man-(1-&gt;3)-[alpha-D-Man-(1-&gt;6)]-beta-D-Man-(1-&gt;4)-beta-D-GlcNAc-(1-&gt;4)-alpha-D-GlcNAc-diphospho-di-trans,poly-cis-dolichol + a di-trans,poly-cis-dolichyl beta-D-mannosyl phosphate = an alpha-D-Man-(1-&gt;2)-alpha-D-Man-(1-&gt;2)-alpha-D-Man-(1-&gt;3)-[alpha-D-Man-(1-&gt;3)-alpha-D-Man-(1-&gt;6)]-beta-D-Man-(1-&gt;4)-beta-D-GlcNAc-(1-&gt;4)-alpha-D-GlcNAc-diphospho-di-trans,poly-cis-dolichol + a di-trans,poly-cis-dolichyl phosphate + H(+)</text>
        <dbReference type="Rhea" id="RHEA:29527"/>
        <dbReference type="Rhea" id="RHEA-COMP:19498"/>
        <dbReference type="Rhea" id="RHEA-COMP:19501"/>
        <dbReference type="Rhea" id="RHEA-COMP:19516"/>
        <dbReference type="Rhea" id="RHEA-COMP:19517"/>
        <dbReference type="ChEBI" id="CHEBI:15378"/>
        <dbReference type="ChEBI" id="CHEBI:57683"/>
        <dbReference type="ChEBI" id="CHEBI:58211"/>
        <dbReference type="ChEBI" id="CHEBI:132515"/>
        <dbReference type="ChEBI" id="CHEBI:132516"/>
        <dbReference type="EC" id="2.4.1.258"/>
    </reaction>
    <physiologicalReaction direction="left-to-right" evidence="10">
        <dbReference type="Rhea" id="RHEA:29528"/>
    </physiologicalReaction>
</comment>
<evidence type="ECO:0000256" key="10">
    <source>
        <dbReference type="ARBA" id="ARBA00049506"/>
    </source>
</evidence>
<dbReference type="InterPro" id="IPR007873">
    <property type="entry name" value="Glycosyltransferase_ALG3"/>
</dbReference>
<evidence type="ECO:0000256" key="8">
    <source>
        <dbReference type="ARBA" id="ARBA00022989"/>
    </source>
</evidence>
<sequence length="241" mass="28529">MLRVNDIRRSYTTFQFCSMIFLIAPFVLVFLCFTGYRIHSIFVLRLFNDPVAMLFFYLSANFFISQHWFIGCVLYSFAVSIKMNVLLFAPALFFILLLNVGLWRTIVNIFICAIIQIYIGLPFIMHDPVSYLQRSFDLGRVFLFKWTVNWRFLPENVFVDSRLHIALFMCHLVALIIFGYHMWFRNTVRTILCKFDWDNILKISSLPVLQLVLPPITVSPFLEFLYRSESAPYRQLALDCY</sequence>
<dbReference type="Proteomes" id="UP000095283">
    <property type="component" value="Unplaced"/>
</dbReference>
<protein>
    <recommendedName>
        <fullName evidence="3">dolichyl-P-Man:Man5GlcNAc2-PP-dolichol alpha-1,3-mannosyltransferase</fullName>
        <ecNumber evidence="3">2.4.1.258</ecNumber>
    </recommendedName>
</protein>
<evidence type="ECO:0000313" key="12">
    <source>
        <dbReference type="Proteomes" id="UP000095283"/>
    </source>
</evidence>
<evidence type="ECO:0000256" key="9">
    <source>
        <dbReference type="ARBA" id="ARBA00023136"/>
    </source>
</evidence>
<keyword evidence="12" id="KW-1185">Reference proteome</keyword>
<evidence type="ECO:0000256" key="4">
    <source>
        <dbReference type="ARBA" id="ARBA00022676"/>
    </source>
</evidence>
<comment type="subcellular location">
    <subcellularLocation>
        <location evidence="1">Endoplasmic reticulum membrane</location>
        <topology evidence="1">Multi-pass membrane protein</topology>
    </subcellularLocation>
</comment>
<feature type="transmembrane region" description="Helical" evidence="11">
    <location>
        <begin position="83"/>
        <end position="100"/>
    </location>
</feature>
<organism evidence="12 13">
    <name type="scientific">Heterorhabditis bacteriophora</name>
    <name type="common">Entomopathogenic nematode worm</name>
    <dbReference type="NCBI Taxonomy" id="37862"/>
    <lineage>
        <taxon>Eukaryota</taxon>
        <taxon>Metazoa</taxon>
        <taxon>Ecdysozoa</taxon>
        <taxon>Nematoda</taxon>
        <taxon>Chromadorea</taxon>
        <taxon>Rhabditida</taxon>
        <taxon>Rhabditina</taxon>
        <taxon>Rhabditomorpha</taxon>
        <taxon>Strongyloidea</taxon>
        <taxon>Heterorhabditidae</taxon>
        <taxon>Heterorhabditis</taxon>
    </lineage>
</organism>
<dbReference type="EC" id="2.4.1.258" evidence="3"/>
<dbReference type="GO" id="GO:0052925">
    <property type="term" value="F:dol-P-Man:Man(5)GlcNAc(2)-PP-Dol alpha-1,3-mannosyltransferase activity"/>
    <property type="evidence" value="ECO:0007669"/>
    <property type="project" value="UniProtKB-EC"/>
</dbReference>
<dbReference type="Pfam" id="PF05208">
    <property type="entry name" value="ALG3"/>
    <property type="match status" value="1"/>
</dbReference>
<accession>A0A1I7XU01</accession>
<keyword evidence="9 11" id="KW-0472">Membrane</keyword>
<evidence type="ECO:0000256" key="2">
    <source>
        <dbReference type="ARBA" id="ARBA00004922"/>
    </source>
</evidence>
<evidence type="ECO:0000256" key="6">
    <source>
        <dbReference type="ARBA" id="ARBA00022692"/>
    </source>
</evidence>
<evidence type="ECO:0000256" key="3">
    <source>
        <dbReference type="ARBA" id="ARBA00011964"/>
    </source>
</evidence>
<keyword evidence="6 11" id="KW-0812">Transmembrane</keyword>
<keyword evidence="7" id="KW-0256">Endoplasmic reticulum</keyword>
<evidence type="ECO:0000256" key="1">
    <source>
        <dbReference type="ARBA" id="ARBA00004477"/>
    </source>
</evidence>
<dbReference type="PANTHER" id="PTHR12646">
    <property type="entry name" value="NOT56 - RELATED"/>
    <property type="match status" value="1"/>
</dbReference>
<name>A0A1I7XU01_HETBA</name>
<keyword evidence="4" id="KW-0328">Glycosyltransferase</keyword>
<evidence type="ECO:0000256" key="7">
    <source>
        <dbReference type="ARBA" id="ARBA00022824"/>
    </source>
</evidence>
<feature type="transmembrane region" description="Helical" evidence="11">
    <location>
        <begin position="163"/>
        <end position="184"/>
    </location>
</feature>
<dbReference type="PANTHER" id="PTHR12646:SF0">
    <property type="entry name" value="DOL-P-MAN:MAN(5)GLCNAC(2)-PP-DOL ALPHA-1,3-MANNOSYLTRANSFERASE"/>
    <property type="match status" value="1"/>
</dbReference>
<keyword evidence="5" id="KW-0808">Transferase</keyword>
<proteinExistence type="predicted"/>
<feature type="transmembrane region" description="Helical" evidence="11">
    <location>
        <begin position="107"/>
        <end position="125"/>
    </location>
</feature>
<evidence type="ECO:0000256" key="5">
    <source>
        <dbReference type="ARBA" id="ARBA00022679"/>
    </source>
</evidence>
<comment type="pathway">
    <text evidence="2">Protein modification; protein glycosylation.</text>
</comment>
<evidence type="ECO:0000313" key="13">
    <source>
        <dbReference type="WBParaSite" id="Hba_21219"/>
    </source>
</evidence>
<evidence type="ECO:0000256" key="11">
    <source>
        <dbReference type="SAM" id="Phobius"/>
    </source>
</evidence>
<dbReference type="WBParaSite" id="Hba_21219">
    <property type="protein sequence ID" value="Hba_21219"/>
    <property type="gene ID" value="Hba_21219"/>
</dbReference>
<keyword evidence="8 11" id="KW-1133">Transmembrane helix</keyword>
<dbReference type="AlphaFoldDB" id="A0A1I7XU01"/>